<dbReference type="RefSeq" id="XP_022461036.1">
    <property type="nucleotide sequence ID" value="XM_022606178.1"/>
</dbReference>
<dbReference type="SMART" id="SM00088">
    <property type="entry name" value="PINT"/>
    <property type="match status" value="1"/>
</dbReference>
<dbReference type="OrthoDB" id="194139at2759"/>
<reference evidence="3" key="1">
    <citation type="submission" date="2013-12" db="EMBL/GenBank/DDBJ databases">
        <authorList>
            <person name="Genoscope - CEA"/>
        </authorList>
    </citation>
    <scope>NUCLEOTIDE SEQUENCE</scope>
    <source>
        <strain evidence="3">CBS 1993</strain>
    </source>
</reference>
<sequence length="599" mass="68337">MSDYDDDDFMSGNSDGEEEFEFSFEEDEGDDDMMGDRLDQDQLGDVVDFENLYYSSKALKDDDLGQALESFKQILDGDAPALIVVKSLKQSMKIQYELGRYEQVIELLDQLVHKLDSVPSAYAEDSLKRILARYDKPLTHSSEQLSFLGGLYDRILEVGLNDVLATTTKLKKAGVLAEMNRTEEALAILLELENAYNASNKNYLEIIASEIKLLVENGSGDYARLRKLHNKFSNTNVDVLHPRIQGVVKECGGLLAMRSHAFPKANECFYDSFKCFDEAGDHRRLTILPKLLISTILSGSEINPFEAVEFQSFLKSGDIVSLLKIYHAILELDIFLFRRLMNDPEMLRIIEFDDFCLTYFPLVRENMNRRYVHKLLKAYSRLSLERLSCDLDISTPQVEQLLLRMFAQGELSNLKLDMLNGVAVRVTETSIVPANIPTEEVTSKLKALYNDDQEYAGDRKARSRFLMSAQREPLLGTGFRYKRRDDADWAVKEWVGTINSAVPIPKKTKLSQIEQIRLEKHMLQQKASLHLSASSTLDDSIPEILQQTTMNALNNMPLQDVEQDETGEEESKLMESFTKFTVQLRDHVKSLNQEISKEF</sequence>
<evidence type="ECO:0000313" key="3">
    <source>
        <dbReference type="EMBL" id="CDK29047.1"/>
    </source>
</evidence>
<feature type="region of interest" description="Disordered" evidence="1">
    <location>
        <begin position="1"/>
        <end position="38"/>
    </location>
</feature>
<dbReference type="EMBL" id="HG793130">
    <property type="protein sequence ID" value="CDK29047.1"/>
    <property type="molecule type" value="Genomic_DNA"/>
</dbReference>
<dbReference type="InterPro" id="IPR050871">
    <property type="entry name" value="26S_Proteasome/COP9_Components"/>
</dbReference>
<feature type="domain" description="PCI" evidence="2">
    <location>
        <begin position="358"/>
        <end position="448"/>
    </location>
</feature>
<dbReference type="SMART" id="SM00753">
    <property type="entry name" value="PAM"/>
    <property type="match status" value="1"/>
</dbReference>
<protein>
    <recommendedName>
        <fullName evidence="2">PCI domain-containing protein</fullName>
    </recommendedName>
</protein>
<dbReference type="GeneID" id="34522424"/>
<accession>W6MUA4</accession>
<keyword evidence="4" id="KW-1185">Reference proteome</keyword>
<organism evidence="3 4">
    <name type="scientific">Kuraishia capsulata CBS 1993</name>
    <dbReference type="NCBI Taxonomy" id="1382522"/>
    <lineage>
        <taxon>Eukaryota</taxon>
        <taxon>Fungi</taxon>
        <taxon>Dikarya</taxon>
        <taxon>Ascomycota</taxon>
        <taxon>Saccharomycotina</taxon>
        <taxon>Pichiomycetes</taxon>
        <taxon>Pichiales</taxon>
        <taxon>Pichiaceae</taxon>
        <taxon>Kuraishia</taxon>
    </lineage>
</organism>
<dbReference type="SUPFAM" id="SSF46785">
    <property type="entry name" value="Winged helix' DNA-binding domain"/>
    <property type="match status" value="1"/>
</dbReference>
<dbReference type="AlphaFoldDB" id="W6MUA4"/>
<dbReference type="HOGENOM" id="CLU_028981_1_0_1"/>
<dbReference type="Proteomes" id="UP000019384">
    <property type="component" value="Unassembled WGS sequence"/>
</dbReference>
<dbReference type="GO" id="GO:0008541">
    <property type="term" value="C:proteasome regulatory particle, lid subcomplex"/>
    <property type="evidence" value="ECO:0007669"/>
    <property type="project" value="UniProtKB-ARBA"/>
</dbReference>
<dbReference type="Gene3D" id="1.25.40.570">
    <property type="match status" value="1"/>
</dbReference>
<dbReference type="InterPro" id="IPR036390">
    <property type="entry name" value="WH_DNA-bd_sf"/>
</dbReference>
<proteinExistence type="predicted"/>
<dbReference type="InterPro" id="IPR000717">
    <property type="entry name" value="PCI_dom"/>
</dbReference>
<feature type="compositionally biased region" description="Acidic residues" evidence="1">
    <location>
        <begin position="1"/>
        <end position="33"/>
    </location>
</feature>
<dbReference type="PANTHER" id="PTHR10678">
    <property type="entry name" value="26S PROTEASOME NON-ATPASE REGULATORY SUBUNIT 11/COP9 SIGNALOSOME COMPLEX SUBUNIT 2"/>
    <property type="match status" value="1"/>
</dbReference>
<dbReference type="STRING" id="1382522.W6MUA4"/>
<evidence type="ECO:0000313" key="4">
    <source>
        <dbReference type="Proteomes" id="UP000019384"/>
    </source>
</evidence>
<gene>
    <name evidence="3" type="ORF">KUCA_T00005034001</name>
</gene>
<evidence type="ECO:0000259" key="2">
    <source>
        <dbReference type="SMART" id="SM00088"/>
    </source>
</evidence>
<name>W6MUA4_9ASCO</name>
<reference evidence="3" key="2">
    <citation type="submission" date="2014-02" db="EMBL/GenBank/DDBJ databases">
        <title>Complete DNA sequence of /Kuraishia capsulata/ illustrates novel genomic features among budding yeasts (/Saccharomycotina/).</title>
        <authorList>
            <person name="Morales L."/>
            <person name="Noel B."/>
            <person name="Porcel B."/>
            <person name="Marcet-Houben M."/>
            <person name="Hullo M-F."/>
            <person name="Sacerdot C."/>
            <person name="Tekaia F."/>
            <person name="Leh-Louis V."/>
            <person name="Despons L."/>
            <person name="Khanna V."/>
            <person name="Aury J-M."/>
            <person name="Barbe V."/>
            <person name="Couloux A."/>
            <person name="Labadie K."/>
            <person name="Pelletier E."/>
            <person name="Souciet J-L."/>
            <person name="Boekhout T."/>
            <person name="Gabaldon T."/>
            <person name="Wincker P."/>
            <person name="Dujon B."/>
        </authorList>
    </citation>
    <scope>NUCLEOTIDE SEQUENCE</scope>
    <source>
        <strain evidence="3">CBS 1993</strain>
    </source>
</reference>
<dbReference type="Pfam" id="PF01399">
    <property type="entry name" value="PCI"/>
    <property type="match status" value="1"/>
</dbReference>
<evidence type="ECO:0000256" key="1">
    <source>
        <dbReference type="SAM" id="MobiDB-lite"/>
    </source>
</evidence>